<dbReference type="OrthoDB" id="1348996at2"/>
<reference evidence="2" key="1">
    <citation type="submission" date="2017-05" db="EMBL/GenBank/DDBJ databases">
        <authorList>
            <person name="Ray J."/>
            <person name="Price M."/>
            <person name="Deutschbauer A."/>
        </authorList>
    </citation>
    <scope>NUCLEOTIDE SEQUENCE [LARGE SCALE GENOMIC DNA]</scope>
    <source>
        <strain evidence="2">DSM 19842</strain>
    </source>
</reference>
<name>A0A1X9YME3_9BACT</name>
<evidence type="ECO:0000313" key="1">
    <source>
        <dbReference type="EMBL" id="ARS34046.1"/>
    </source>
</evidence>
<dbReference type="KEGG" id="pact:CA264_00535"/>
<dbReference type="AlphaFoldDB" id="A0A1X9YME3"/>
<keyword evidence="2" id="KW-1185">Reference proteome</keyword>
<dbReference type="STRING" id="709015.GCA_000472485_04285"/>
<dbReference type="EMBL" id="CP021235">
    <property type="protein sequence ID" value="ARS34046.1"/>
    <property type="molecule type" value="Genomic_DNA"/>
</dbReference>
<evidence type="ECO:0000313" key="2">
    <source>
        <dbReference type="Proteomes" id="UP000266292"/>
    </source>
</evidence>
<gene>
    <name evidence="1" type="ORF">CA264_00535</name>
</gene>
<dbReference type="Proteomes" id="UP000266292">
    <property type="component" value="Chromosome"/>
</dbReference>
<proteinExistence type="predicted"/>
<protein>
    <submittedName>
        <fullName evidence="1">Uncharacterized protein</fullName>
    </submittedName>
</protein>
<accession>A0A1X9YME3</accession>
<organism evidence="1 2">
    <name type="scientific">Pontibacter actiniarum</name>
    <dbReference type="NCBI Taxonomy" id="323450"/>
    <lineage>
        <taxon>Bacteria</taxon>
        <taxon>Pseudomonadati</taxon>
        <taxon>Bacteroidota</taxon>
        <taxon>Cytophagia</taxon>
        <taxon>Cytophagales</taxon>
        <taxon>Hymenobacteraceae</taxon>
        <taxon>Pontibacter</taxon>
    </lineage>
</organism>
<sequence>MLLNVIAIHVPTILMDKQMNRLIKPLVGGMMAVILLTSCNKKTTPEDPLSTSDSFRASLTEVQIGGSGYYIALPPNYSITEKEGPDFSVYYFTPTDTTGVPAYSAGLYFGNYPSKFGPDSCKTDVLTGKVLHSTSNWTTYACDGKYFTETIAESKSGAGWNRMIHAFGGGTNASALDKTMVIFSTLRKR</sequence>